<reference evidence="2 3" key="1">
    <citation type="submission" date="2020-07" db="EMBL/GenBank/DDBJ databases">
        <title>Roseicoccus Jingziensis gen. nov., sp. nov., isolated from coastal seawater.</title>
        <authorList>
            <person name="Feng X."/>
        </authorList>
    </citation>
    <scope>NUCLEOTIDE SEQUENCE [LARGE SCALE GENOMIC DNA]</scope>
    <source>
        <strain evidence="2 3">N1E253</strain>
    </source>
</reference>
<evidence type="ECO:0000256" key="1">
    <source>
        <dbReference type="SAM" id="Phobius"/>
    </source>
</evidence>
<organism evidence="2 3">
    <name type="scientific">Oceaniferula marina</name>
    <dbReference type="NCBI Taxonomy" id="2748318"/>
    <lineage>
        <taxon>Bacteria</taxon>
        <taxon>Pseudomonadati</taxon>
        <taxon>Verrucomicrobiota</taxon>
        <taxon>Verrucomicrobiia</taxon>
        <taxon>Verrucomicrobiales</taxon>
        <taxon>Verrucomicrobiaceae</taxon>
        <taxon>Oceaniferula</taxon>
    </lineage>
</organism>
<evidence type="ECO:0000313" key="2">
    <source>
        <dbReference type="EMBL" id="NWK54506.1"/>
    </source>
</evidence>
<evidence type="ECO:0000313" key="3">
    <source>
        <dbReference type="Proteomes" id="UP000557872"/>
    </source>
</evidence>
<keyword evidence="1" id="KW-0812">Transmembrane</keyword>
<dbReference type="InterPro" id="IPR007462">
    <property type="entry name" value="COV1-like"/>
</dbReference>
<keyword evidence="1" id="KW-0472">Membrane</keyword>
<sequence>MIDLEVTLNQHAMDPLDEDEIIRQQTLSRHPLLRKVVGFLLRGLAAVIPIVGTIWLLVIVYKVLMRVGDAMLGMALKTLNLMRSGPDLVSGDFAFHGSNFLRFLMPVILLLLIGFGVASKPGHRLLHWLDSGMQRLPYLGYIYSALKQFVDAVRDLGGDRKFKSVAYVEYPSPGCRMLSFVTGNYHDRQTGKDVTSVFIPTSPNPMTGFVIIVDDDKVEDSEMSLEEATKMVLSAGLVAPASFVENPDPGSRANKED</sequence>
<dbReference type="EMBL" id="JACBAZ010000001">
    <property type="protein sequence ID" value="NWK54506.1"/>
    <property type="molecule type" value="Genomic_DNA"/>
</dbReference>
<gene>
    <name evidence="2" type="ORF">HW115_02710</name>
</gene>
<dbReference type="Pfam" id="PF04367">
    <property type="entry name" value="DUF502"/>
    <property type="match status" value="1"/>
</dbReference>
<keyword evidence="1" id="KW-1133">Transmembrane helix</keyword>
<dbReference type="Proteomes" id="UP000557872">
    <property type="component" value="Unassembled WGS sequence"/>
</dbReference>
<proteinExistence type="predicted"/>
<dbReference type="AlphaFoldDB" id="A0A851GAS4"/>
<dbReference type="PANTHER" id="PTHR31876:SF26">
    <property type="entry name" value="PROTEIN LIKE COV 2"/>
    <property type="match status" value="1"/>
</dbReference>
<dbReference type="RefSeq" id="WP_227021228.1">
    <property type="nucleotide sequence ID" value="NZ_JACBAZ010000001.1"/>
</dbReference>
<feature type="transmembrane region" description="Helical" evidence="1">
    <location>
        <begin position="39"/>
        <end position="64"/>
    </location>
</feature>
<dbReference type="PANTHER" id="PTHR31876">
    <property type="entry name" value="COV-LIKE PROTEIN 1"/>
    <property type="match status" value="1"/>
</dbReference>
<keyword evidence="3" id="KW-1185">Reference proteome</keyword>
<comment type="caution">
    <text evidence="2">The sequence shown here is derived from an EMBL/GenBank/DDBJ whole genome shotgun (WGS) entry which is preliminary data.</text>
</comment>
<accession>A0A851GAS4</accession>
<feature type="transmembrane region" description="Helical" evidence="1">
    <location>
        <begin position="100"/>
        <end position="118"/>
    </location>
</feature>
<name>A0A851GAS4_9BACT</name>
<protein>
    <submittedName>
        <fullName evidence="2">DUF502 domain-containing protein</fullName>
    </submittedName>
</protein>